<organism evidence="3 4">
    <name type="scientific">Acidihalobacter ferrooxydans</name>
    <dbReference type="NCBI Taxonomy" id="1765967"/>
    <lineage>
        <taxon>Bacteria</taxon>
        <taxon>Pseudomonadati</taxon>
        <taxon>Pseudomonadota</taxon>
        <taxon>Gammaproteobacteria</taxon>
        <taxon>Chromatiales</taxon>
        <taxon>Ectothiorhodospiraceae</taxon>
        <taxon>Acidihalobacter</taxon>
    </lineage>
</organism>
<feature type="region of interest" description="Disordered" evidence="1">
    <location>
        <begin position="307"/>
        <end position="326"/>
    </location>
</feature>
<dbReference type="EMBL" id="CP019434">
    <property type="protein sequence ID" value="APZ43006.1"/>
    <property type="molecule type" value="Genomic_DNA"/>
</dbReference>
<dbReference type="PANTHER" id="PTHR37533:SF2">
    <property type="entry name" value="FLAGELLAR HOOK-LENGTH CONTROL PROTEIN"/>
    <property type="match status" value="1"/>
</dbReference>
<name>A0A1P8UGP0_9GAMM</name>
<dbReference type="KEGG" id="afy:BW247_07805"/>
<evidence type="ECO:0000256" key="1">
    <source>
        <dbReference type="SAM" id="MobiDB-lite"/>
    </source>
</evidence>
<accession>A0A1P8UGP0</accession>
<dbReference type="CDD" id="cd17470">
    <property type="entry name" value="T3SS_Flik_C"/>
    <property type="match status" value="1"/>
</dbReference>
<proteinExistence type="predicted"/>
<evidence type="ECO:0000313" key="3">
    <source>
        <dbReference type="EMBL" id="APZ43006.1"/>
    </source>
</evidence>
<protein>
    <recommendedName>
        <fullName evidence="2">Flagellar hook-length control protein-like C-terminal domain-containing protein</fullName>
    </recommendedName>
</protein>
<gene>
    <name evidence="3" type="ORF">BW247_07805</name>
</gene>
<dbReference type="STRING" id="1765967.BW247_07805"/>
<dbReference type="Proteomes" id="UP000243807">
    <property type="component" value="Chromosome"/>
</dbReference>
<feature type="region of interest" description="Disordered" evidence="1">
    <location>
        <begin position="1"/>
        <end position="90"/>
    </location>
</feature>
<dbReference type="RefSeq" id="WP_076836654.1">
    <property type="nucleotide sequence ID" value="NZ_CP019434.1"/>
</dbReference>
<evidence type="ECO:0000259" key="2">
    <source>
        <dbReference type="Pfam" id="PF02120"/>
    </source>
</evidence>
<feature type="region of interest" description="Disordered" evidence="1">
    <location>
        <begin position="172"/>
        <end position="206"/>
    </location>
</feature>
<feature type="compositionally biased region" description="Low complexity" evidence="1">
    <location>
        <begin position="47"/>
        <end position="70"/>
    </location>
</feature>
<dbReference type="PANTHER" id="PTHR37533">
    <property type="entry name" value="FLAGELLAR HOOK-LENGTH CONTROL PROTEIN"/>
    <property type="match status" value="1"/>
</dbReference>
<dbReference type="InterPro" id="IPR052563">
    <property type="entry name" value="FliK"/>
</dbReference>
<feature type="compositionally biased region" description="Gly residues" evidence="1">
    <location>
        <begin position="308"/>
        <end position="317"/>
    </location>
</feature>
<dbReference type="Gene3D" id="3.30.750.140">
    <property type="match status" value="1"/>
</dbReference>
<feature type="domain" description="Flagellar hook-length control protein-like C-terminal" evidence="2">
    <location>
        <begin position="233"/>
        <end position="308"/>
    </location>
</feature>
<dbReference type="Pfam" id="PF02120">
    <property type="entry name" value="Flg_hook"/>
    <property type="match status" value="1"/>
</dbReference>
<keyword evidence="4" id="KW-1185">Reference proteome</keyword>
<dbReference type="InterPro" id="IPR021136">
    <property type="entry name" value="Flagellar_hook_control-like_C"/>
</dbReference>
<sequence>MPATVSMTLSAQSPPGGKVVSDARPTPPHEGQPPRHEFAKAMSSRQAGAGEAQAPSRAAAAPQPGAPTAADHAGKKISTHKTKDGKDLPPEIVLPLFLSPLPITAGSKLPRSPSDGSPAAGNAPSPNDSQIIRAELFKDGALQGSPGAKTAQAATDVSARLEANIPGWRGLLASDQDGTRSQNQAPAAPMLAGTAPVTPPGASGASLSSGALPALALNQPGFSQALSERVLLMSEHQGRHLAQIQLNPPELGPMQIQIKVDGHHTQVLFHTQHSAVAEALDASLPKLREMLAQGGQQVSVSVQQQAGGWQGMGGQGQQQGYRSPQPWGSVSATWTGVSLTASVLPEHPIGLARWLNRSAGAIDAYV</sequence>
<dbReference type="InterPro" id="IPR038610">
    <property type="entry name" value="FliK-like_C_sf"/>
</dbReference>
<feature type="region of interest" description="Disordered" evidence="1">
    <location>
        <begin position="105"/>
        <end position="128"/>
    </location>
</feature>
<reference evidence="3 4" key="1">
    <citation type="submission" date="2017-01" db="EMBL/GenBank/DDBJ databases">
        <title>Draft sequence of Acidihalobacter ferrooxidans strain DSM 14175 (strain V8).</title>
        <authorList>
            <person name="Khaleque H.N."/>
            <person name="Ramsay J.P."/>
            <person name="Murphy R.J.T."/>
            <person name="Kaksonen A.H."/>
            <person name="Boxall N.J."/>
            <person name="Watkin E.L.J."/>
        </authorList>
    </citation>
    <scope>NUCLEOTIDE SEQUENCE [LARGE SCALE GENOMIC DNA]</scope>
    <source>
        <strain evidence="3 4">V8</strain>
    </source>
</reference>
<evidence type="ECO:0000313" key="4">
    <source>
        <dbReference type="Proteomes" id="UP000243807"/>
    </source>
</evidence>
<dbReference type="AlphaFoldDB" id="A0A1P8UGP0"/>
<feature type="compositionally biased region" description="Polar residues" evidence="1">
    <location>
        <begin position="1"/>
        <end position="13"/>
    </location>
</feature>